<name>A0AAV8TCP6_9ROSI</name>
<keyword evidence="2" id="KW-1185">Reference proteome</keyword>
<reference evidence="1 2" key="1">
    <citation type="submission" date="2021-09" db="EMBL/GenBank/DDBJ databases">
        <title>Genomic insights and catalytic innovation underlie evolution of tropane alkaloids biosynthesis.</title>
        <authorList>
            <person name="Wang Y.-J."/>
            <person name="Tian T."/>
            <person name="Huang J.-P."/>
            <person name="Huang S.-X."/>
        </authorList>
    </citation>
    <scope>NUCLEOTIDE SEQUENCE [LARGE SCALE GENOMIC DNA]</scope>
    <source>
        <strain evidence="1">KIB-2018</strain>
        <tissue evidence="1">Leaf</tissue>
    </source>
</reference>
<evidence type="ECO:0000313" key="2">
    <source>
        <dbReference type="Proteomes" id="UP001159364"/>
    </source>
</evidence>
<protein>
    <recommendedName>
        <fullName evidence="3">ARM repeat superfamily protein</fullName>
    </recommendedName>
</protein>
<organism evidence="1 2">
    <name type="scientific">Erythroxylum novogranatense</name>
    <dbReference type="NCBI Taxonomy" id="1862640"/>
    <lineage>
        <taxon>Eukaryota</taxon>
        <taxon>Viridiplantae</taxon>
        <taxon>Streptophyta</taxon>
        <taxon>Embryophyta</taxon>
        <taxon>Tracheophyta</taxon>
        <taxon>Spermatophyta</taxon>
        <taxon>Magnoliopsida</taxon>
        <taxon>eudicotyledons</taxon>
        <taxon>Gunneridae</taxon>
        <taxon>Pentapetalae</taxon>
        <taxon>rosids</taxon>
        <taxon>fabids</taxon>
        <taxon>Malpighiales</taxon>
        <taxon>Erythroxylaceae</taxon>
        <taxon>Erythroxylum</taxon>
    </lineage>
</organism>
<dbReference type="PANTHER" id="PTHR14873:SF1">
    <property type="entry name" value="OS06G0694100 PROTEIN"/>
    <property type="match status" value="1"/>
</dbReference>
<gene>
    <name evidence="1" type="ORF">K2173_004835</name>
</gene>
<sequence>MSNSLTRLHDHLLKLRGLLLEDLSRTHYTPSEGSAISVKSLLQSLLSNGNPNPNVSEKQLQYSIKDFGLACALLASSRSSTHELLSWIPEGLSVSAKSAFSDLSRAYCASGLGTEELSGLECGLVSEEKRLVVELMPEVLPLLKDRVKESSIDKSVDGDEVCAATARVPVGYAILAAYQFRWFVTQVEYPHLGKLCTLVIPCGLTALDHWSPEIKGQGMISFIHLGKNVNTAELVMYGDVILDACCQNIASSDEIWPYVVEMSVLLVSCIQRGNPRSQWFERMLNEMLGHLERQPRNKDRRIAWLKYIEPLLCEVGVFLLAHFRRMFPLFFQWMHADDDQTVLLVLKQIRTVIKLTWIRNTPYVERLVNELVVLYKEAALRIACEEIRTTILEILLLIQRCKGPQFEACWDKYKDDLNLVTLNSSLSRNMLTNVCLQLEETRC</sequence>
<accession>A0AAV8TCP6</accession>
<dbReference type="PANTHER" id="PTHR14873">
    <property type="entry name" value="OS06G0694100 PROTEIN"/>
    <property type="match status" value="1"/>
</dbReference>
<evidence type="ECO:0000313" key="1">
    <source>
        <dbReference type="EMBL" id="KAJ8763973.1"/>
    </source>
</evidence>
<dbReference type="InterPro" id="IPR016024">
    <property type="entry name" value="ARM-type_fold"/>
</dbReference>
<dbReference type="SUPFAM" id="SSF48371">
    <property type="entry name" value="ARM repeat"/>
    <property type="match status" value="1"/>
</dbReference>
<dbReference type="EMBL" id="JAIWQS010000005">
    <property type="protein sequence ID" value="KAJ8763973.1"/>
    <property type="molecule type" value="Genomic_DNA"/>
</dbReference>
<dbReference type="AlphaFoldDB" id="A0AAV8TCP6"/>
<dbReference type="Proteomes" id="UP001159364">
    <property type="component" value="Linkage Group LG05"/>
</dbReference>
<evidence type="ECO:0008006" key="3">
    <source>
        <dbReference type="Google" id="ProtNLM"/>
    </source>
</evidence>
<comment type="caution">
    <text evidence="1">The sequence shown here is derived from an EMBL/GenBank/DDBJ whole genome shotgun (WGS) entry which is preliminary data.</text>
</comment>
<proteinExistence type="predicted"/>